<dbReference type="Pfam" id="PF03472">
    <property type="entry name" value="Autoind_bind"/>
    <property type="match status" value="1"/>
</dbReference>
<dbReference type="InterPro" id="IPR016032">
    <property type="entry name" value="Sig_transdc_resp-reg_C-effctor"/>
</dbReference>
<dbReference type="GO" id="GO:0003677">
    <property type="term" value="F:DNA binding"/>
    <property type="evidence" value="ECO:0007669"/>
    <property type="project" value="UniProtKB-KW"/>
</dbReference>
<dbReference type="Gene3D" id="1.10.10.10">
    <property type="entry name" value="Winged helix-like DNA-binding domain superfamily/Winged helix DNA-binding domain"/>
    <property type="match status" value="1"/>
</dbReference>
<feature type="domain" description="HTH luxR-type" evidence="4">
    <location>
        <begin position="174"/>
        <end position="239"/>
    </location>
</feature>
<evidence type="ECO:0000256" key="2">
    <source>
        <dbReference type="ARBA" id="ARBA00023125"/>
    </source>
</evidence>
<dbReference type="Gene3D" id="3.30.450.80">
    <property type="entry name" value="Transcription factor LuxR-like, autoinducer-binding domain"/>
    <property type="match status" value="1"/>
</dbReference>
<dbReference type="SUPFAM" id="SSF75516">
    <property type="entry name" value="Pheromone-binding domain of LuxR-like quorum-sensing transcription factors"/>
    <property type="match status" value="1"/>
</dbReference>
<dbReference type="InterPro" id="IPR036693">
    <property type="entry name" value="TF_LuxR_autoind-bd_dom_sf"/>
</dbReference>
<dbReference type="CDD" id="cd06170">
    <property type="entry name" value="LuxR_C_like"/>
    <property type="match status" value="1"/>
</dbReference>
<dbReference type="EMBL" id="FWFW01000009">
    <property type="protein sequence ID" value="SLN53954.1"/>
    <property type="molecule type" value="Genomic_DNA"/>
</dbReference>
<dbReference type="PROSITE" id="PS50043">
    <property type="entry name" value="HTH_LUXR_2"/>
    <property type="match status" value="1"/>
</dbReference>
<dbReference type="PRINTS" id="PR00038">
    <property type="entry name" value="HTHLUXR"/>
</dbReference>
<dbReference type="RefSeq" id="WP_085849872.1">
    <property type="nucleotide sequence ID" value="NZ_FNZV01000009.1"/>
</dbReference>
<dbReference type="GO" id="GO:0016987">
    <property type="term" value="F:sigma factor activity"/>
    <property type="evidence" value="ECO:0007669"/>
    <property type="project" value="InterPro"/>
</dbReference>
<protein>
    <submittedName>
        <fullName evidence="5">Transcriptional activator protein LuxR</fullName>
    </submittedName>
</protein>
<dbReference type="SMART" id="SM00421">
    <property type="entry name" value="HTH_LUXR"/>
    <property type="match status" value="1"/>
</dbReference>
<dbReference type="OrthoDB" id="3679796at2"/>
<keyword evidence="6" id="KW-1185">Reference proteome</keyword>
<sequence>MEVSLERILVAKTIEDAWEVLLNTMQDFGFHNVLYGFTRFHTEQGFGDNADHLVLTNLGSDYVQGYFDEGRYKHGPVVNWAADNDGVCSWSYISEIYETLSEKARETVEFNRTFGVSHGYTIGFRNGTKRSKGAIGLSMLPFTGTQAQADAIWKENGNKISILCNVFHLKIMSLPLELRQLTARQREVLEWVGDGKTCADVAQIMGLTSATVEKHLKLARDALDAETTAQAILKASLLNQFYKR</sequence>
<keyword evidence="3" id="KW-0804">Transcription</keyword>
<keyword evidence="1" id="KW-0805">Transcription regulation</keyword>
<dbReference type="AlphaFoldDB" id="A0A1Y5T4G1"/>
<keyword evidence="2" id="KW-0238">DNA-binding</keyword>
<dbReference type="GO" id="GO:0006352">
    <property type="term" value="P:DNA-templated transcription initiation"/>
    <property type="evidence" value="ECO:0007669"/>
    <property type="project" value="InterPro"/>
</dbReference>
<accession>A0A1Y5T4G1</accession>
<evidence type="ECO:0000313" key="6">
    <source>
        <dbReference type="Proteomes" id="UP000193307"/>
    </source>
</evidence>
<dbReference type="Pfam" id="PF08281">
    <property type="entry name" value="Sigma70_r4_2"/>
    <property type="match status" value="1"/>
</dbReference>
<dbReference type="STRING" id="658057.SAMN04488032_10970"/>
<evidence type="ECO:0000256" key="1">
    <source>
        <dbReference type="ARBA" id="ARBA00023015"/>
    </source>
</evidence>
<organism evidence="5 6">
    <name type="scientific">Pacificibacter marinus</name>
    <dbReference type="NCBI Taxonomy" id="658057"/>
    <lineage>
        <taxon>Bacteria</taxon>
        <taxon>Pseudomonadati</taxon>
        <taxon>Pseudomonadota</taxon>
        <taxon>Alphaproteobacteria</taxon>
        <taxon>Rhodobacterales</taxon>
        <taxon>Roseobacteraceae</taxon>
        <taxon>Pacificibacter</taxon>
    </lineage>
</organism>
<dbReference type="InterPro" id="IPR000792">
    <property type="entry name" value="Tscrpt_reg_LuxR_C"/>
</dbReference>
<reference evidence="5 6" key="1">
    <citation type="submission" date="2017-03" db="EMBL/GenBank/DDBJ databases">
        <authorList>
            <person name="Afonso C.L."/>
            <person name="Miller P.J."/>
            <person name="Scott M.A."/>
            <person name="Spackman E."/>
            <person name="Goraichik I."/>
            <person name="Dimitrov K.M."/>
            <person name="Suarez D.L."/>
            <person name="Swayne D.E."/>
        </authorList>
    </citation>
    <scope>NUCLEOTIDE SEQUENCE [LARGE SCALE GENOMIC DNA]</scope>
    <source>
        <strain evidence="5 6">CECT 7971</strain>
    </source>
</reference>
<dbReference type="Proteomes" id="UP000193307">
    <property type="component" value="Unassembled WGS sequence"/>
</dbReference>
<name>A0A1Y5T4G1_9RHOB</name>
<dbReference type="SUPFAM" id="SSF46894">
    <property type="entry name" value="C-terminal effector domain of the bipartite response regulators"/>
    <property type="match status" value="1"/>
</dbReference>
<proteinExistence type="predicted"/>
<dbReference type="InterPro" id="IPR005143">
    <property type="entry name" value="TF_LuxR_autoind-bd_dom"/>
</dbReference>
<dbReference type="InterPro" id="IPR036388">
    <property type="entry name" value="WH-like_DNA-bd_sf"/>
</dbReference>
<dbReference type="InterPro" id="IPR013249">
    <property type="entry name" value="RNA_pol_sigma70_r4_t2"/>
</dbReference>
<gene>
    <name evidence="5" type="primary">luxR</name>
    <name evidence="5" type="ORF">PAM7971_02760</name>
</gene>
<evidence type="ECO:0000313" key="5">
    <source>
        <dbReference type="EMBL" id="SLN53954.1"/>
    </source>
</evidence>
<evidence type="ECO:0000256" key="3">
    <source>
        <dbReference type="ARBA" id="ARBA00023163"/>
    </source>
</evidence>
<evidence type="ECO:0000259" key="4">
    <source>
        <dbReference type="PROSITE" id="PS50043"/>
    </source>
</evidence>